<proteinExistence type="predicted"/>
<feature type="domain" description="DNA2/NAM7 helicase-like C-terminal" evidence="7">
    <location>
        <begin position="1821"/>
        <end position="2023"/>
    </location>
</feature>
<dbReference type="CDD" id="cd18808">
    <property type="entry name" value="SF1_C_Upf1"/>
    <property type="match status" value="1"/>
</dbReference>
<sequence length="2254" mass="255393">MSKKPVTRIELLNRWRLIEEDDDENEYDHSKQFHIRQVKEIWFSDAFNFLIRLPRENHIWCGSWEIMGPLLETFYNYCKDDRQDSPLKVLWKRVSEELQICMQCICQHHQAKDTYTMEYELSSIGPLLDVLCRLDEERVTDQLKEMNTQIAQGKYDPVKDNAKVISVMYEVLMFPVLLNDQSLSTEFEIFMEIVDDSHELTLASHQQYPGVYALLFLKTRRCRSIGFRLAENMGKLRSAEDLDSLQPLLKKWIVFLETEAMPTSSESSRPRMQLDRVTVWLGIKALLGFLEPHAFEEGILERYPSFLSIVLNHISDDSLEFSYAINCLRLLFDMLGCKLWLRATLSPSVIRDTLLGQCFHTQDEKCHKEIFDLFPPFLQAWLCSLEALQDGEHKKQRRHFLYFLLHQVTVSSNFSTLMRKKACQIALLIIHRGYKMNPSCPPFECAHMWGPSLVASLKDSSLYSSLRQPAFDLIQTILISDASALVSSILHYQIHKDVDRNIVNLKDEEGIEGLFADDIEEKDTGISCWNDFSMQGQTKTSEFGVWMCIPMLWVDVLVEIDPAVLPVSFSKAVLWALSRFSMIEPESSTEMALPVGHWLTTRAPEVSHLYGWRIPSGSDDGEDGEELNNSVKVTTMCIPLIRTLRRLTSHFITRMEQGELWKQWTWEPRMAESLILLLVDPDDNARQVGRRILEQVANTRGLLSCLQFLCSCSASISSVFLGLKHARDLLLLDSVLRTFQNVHHFFFVLCKLLKEGVQSGQSNDHSNLKFSSQGGFLQHPTFESVTTNIDENSSKSDSTHWKKFSYLVSEVIWPSFCICLSEGKTFIDYKISQMTCIRLLECLPVVLQRIQKSMHKIPGDSDILVKNSISYKWLHDLMYWGKSTLAVVHRYWKQTVLSLLDLLKELCVDKTSAIIVIEKISKCENISIDEFTEQVLRLCVTSENDVNESSYAYGKYNFKPPLSQPKGLLYKQCSLENLRNFPSKESDLQSLDIAFGTKTERGVIVLSDDEIDVRYDVDMLRDSHGVEASKSQAAEGASQMNEACKISSVDTIGLVDQKPDIENKAGDSSVVKGKFVQGTSKKNSSRARKKSCLKKSCVENLTSNLDNAVTYQSLKNTSADLRSSLSQGIKNISANSDRVIKELIFDAKDDPWEFALKSAIHHQSHMGKPDSSGPKRKVIQLNIPVENRVSQSNKLKDGHQRFKNVRLDDWYRPILEMDYYAIVGLTSSAVAENLKEVPVYFHSPDDYVATFRPLVLEELKAQLHSLFLEMPSLDEMSCGSLSVMSVERVDDFHVVRCVHDDRDLEGSRTCVENDLILLTRQPFEKSSHEVHMVGKVERCEKDNKRRSSILMIKLYLQNGCSRLNRAKKLLMERSKWYIYRIMSITSQLREFQALSSLHSIPLLPVILNPNNQPKVFRSRMDLSKLSQPLQRILKLSFNDCQLQAINNVTGPVDSRNDHDLTLIQGPPGTGKTRTIVAIASALLSLTGINARMTESDVMRPSSDVCTMSKVYQMSQSAACARAWQDAALAKQLKDDESRNSRATASHIRGRVLICAQSNAAVDELVSRISSHGLYGNDGSMYKPYLVRVGNAKTVHASSLPFFIDTLVDHRLTEEENRMNVKSDMDGGDSSAVVRSKLEKLVDRIRFLEAKRANLSNRNPDTKHFFEGRDAGMGGDDVKEMSEAEIGARLRALYSDKKAVYTDLASAQAREKKVNEKRKALKLKLRKSILKEAEIVVTTLSGCGGDLYAVCSESILTHKFSPSFESSLFDAVVIDEAAQALEPATLIPLQLLKSKGGKCIMVGDPKQLPGTVLSDVASKYLYQCSMFERLQKAGHPVILLTKQYRMHPEICRFPSLHFYDGNLLNGDGMSSKEKPFHKTECLRPYLFFDIVDGQELHGKNSGSLYNECEADAAVELVRFFRNSYPSEFVGGRIGIITPYRSQLSLLRSRFSVAFGSCIMNEMELNTIDGFQGREVDILVVSTVRASSGATEMDSSRGIGFVADVRRMNVALTRAKHSLWILGNVRTLQTNKNWGALVKDAKDRNLVLSVKKPYVSLFNTHFKCNRVSDDYSRQLKSKEKGNMVNRHTEHQRRFNPSSKRKRGYPGAHTNDNGKAKKIAKTQIYDSLSANKGNESGNSVNKTYNDDKPATDEDCQGKKLGEKEKQRVDRNVGVDIQHVVSRSVERPNDPICKRKQQREAVDALLPSAFISSKKKPEQSVSSSRIVRPSGHAITQTTIRKGVINAEVNRPEEPKISS</sequence>
<dbReference type="InterPro" id="IPR041677">
    <property type="entry name" value="DNA2/NAM7_AAA_11"/>
</dbReference>
<feature type="compositionally biased region" description="Polar residues" evidence="5">
    <location>
        <begin position="2121"/>
        <end position="2140"/>
    </location>
</feature>
<dbReference type="Pfam" id="PF13086">
    <property type="entry name" value="AAA_11"/>
    <property type="match status" value="1"/>
</dbReference>
<evidence type="ECO:0000313" key="9">
    <source>
        <dbReference type="EMBL" id="KAD4889464.1"/>
    </source>
</evidence>
<evidence type="ECO:0000256" key="4">
    <source>
        <dbReference type="ARBA" id="ARBA00022840"/>
    </source>
</evidence>
<dbReference type="CDD" id="cd18042">
    <property type="entry name" value="DEXXQc_SETX"/>
    <property type="match status" value="1"/>
</dbReference>
<protein>
    <submittedName>
        <fullName evidence="9">Uncharacterized protein</fullName>
    </submittedName>
</protein>
<keyword evidence="10" id="KW-1185">Reference proteome</keyword>
<dbReference type="SUPFAM" id="SSF52540">
    <property type="entry name" value="P-loop containing nucleoside triphosphate hydrolases"/>
    <property type="match status" value="1"/>
</dbReference>
<organism evidence="9 10">
    <name type="scientific">Mikania micrantha</name>
    <name type="common">bitter vine</name>
    <dbReference type="NCBI Taxonomy" id="192012"/>
    <lineage>
        <taxon>Eukaryota</taxon>
        <taxon>Viridiplantae</taxon>
        <taxon>Streptophyta</taxon>
        <taxon>Embryophyta</taxon>
        <taxon>Tracheophyta</taxon>
        <taxon>Spermatophyta</taxon>
        <taxon>Magnoliopsida</taxon>
        <taxon>eudicotyledons</taxon>
        <taxon>Gunneridae</taxon>
        <taxon>Pentapetalae</taxon>
        <taxon>asterids</taxon>
        <taxon>campanulids</taxon>
        <taxon>Asterales</taxon>
        <taxon>Asteraceae</taxon>
        <taxon>Asteroideae</taxon>
        <taxon>Heliantheae alliance</taxon>
        <taxon>Eupatorieae</taxon>
        <taxon>Mikania</taxon>
    </lineage>
</organism>
<dbReference type="Pfam" id="PF13087">
    <property type="entry name" value="AAA_12"/>
    <property type="match status" value="1"/>
</dbReference>
<feature type="region of interest" description="Disordered" evidence="5">
    <location>
        <begin position="2076"/>
        <end position="2163"/>
    </location>
</feature>
<dbReference type="GO" id="GO:0005694">
    <property type="term" value="C:chromosome"/>
    <property type="evidence" value="ECO:0007669"/>
    <property type="project" value="UniProtKB-ARBA"/>
</dbReference>
<dbReference type="InterPro" id="IPR047187">
    <property type="entry name" value="SF1_C_Upf1"/>
</dbReference>
<comment type="caution">
    <text evidence="9">The sequence shown here is derived from an EMBL/GenBank/DDBJ whole genome shotgun (WGS) entry which is preliminary data.</text>
</comment>
<dbReference type="GO" id="GO:0005524">
    <property type="term" value="F:ATP binding"/>
    <property type="evidence" value="ECO:0007669"/>
    <property type="project" value="UniProtKB-KW"/>
</dbReference>
<dbReference type="GO" id="GO:0004386">
    <property type="term" value="F:helicase activity"/>
    <property type="evidence" value="ECO:0007669"/>
    <property type="project" value="UniProtKB-KW"/>
</dbReference>
<dbReference type="InterPro" id="IPR045055">
    <property type="entry name" value="DNA2/NAM7-like"/>
</dbReference>
<evidence type="ECO:0000259" key="7">
    <source>
        <dbReference type="Pfam" id="PF13087"/>
    </source>
</evidence>
<keyword evidence="1" id="KW-0547">Nucleotide-binding</keyword>
<evidence type="ECO:0000259" key="6">
    <source>
        <dbReference type="Pfam" id="PF13086"/>
    </source>
</evidence>
<evidence type="ECO:0000256" key="3">
    <source>
        <dbReference type="ARBA" id="ARBA00022806"/>
    </source>
</evidence>
<dbReference type="InterPro" id="IPR027417">
    <property type="entry name" value="P-loop_NTPase"/>
</dbReference>
<keyword evidence="4" id="KW-0067">ATP-binding</keyword>
<dbReference type="InterPro" id="IPR041679">
    <property type="entry name" value="DNA2/NAM7-like_C"/>
</dbReference>
<reference evidence="9 10" key="1">
    <citation type="submission" date="2019-05" db="EMBL/GenBank/DDBJ databases">
        <title>Mikania micrantha, genome provides insights into the molecular mechanism of rapid growth.</title>
        <authorList>
            <person name="Liu B."/>
        </authorList>
    </citation>
    <scope>NUCLEOTIDE SEQUENCE [LARGE SCALE GENOMIC DNA]</scope>
    <source>
        <strain evidence="9">NLD-2019</strain>
        <tissue evidence="9">Leaf</tissue>
    </source>
</reference>
<keyword evidence="2" id="KW-0378">Hydrolase</keyword>
<evidence type="ECO:0000259" key="8">
    <source>
        <dbReference type="Pfam" id="PF23576"/>
    </source>
</evidence>
<dbReference type="Gene3D" id="3.40.50.300">
    <property type="entry name" value="P-loop containing nucleotide triphosphate hydrolases"/>
    <property type="match status" value="2"/>
</dbReference>
<evidence type="ECO:0000313" key="10">
    <source>
        <dbReference type="Proteomes" id="UP000326396"/>
    </source>
</evidence>
<gene>
    <name evidence="9" type="ORF">E3N88_21537</name>
</gene>
<dbReference type="Pfam" id="PF23576">
    <property type="entry name" value="SEN1_barrel"/>
    <property type="match status" value="1"/>
</dbReference>
<feature type="domain" description="DNA2/NAM7 helicase helicase" evidence="6">
    <location>
        <begin position="1437"/>
        <end position="1813"/>
    </location>
</feature>
<dbReference type="InterPro" id="IPR056474">
    <property type="entry name" value="SEN1_barrel"/>
</dbReference>
<dbReference type="PANTHER" id="PTHR10887:SF495">
    <property type="entry name" value="HELICASE SENATAXIN ISOFORM X1-RELATED"/>
    <property type="match status" value="1"/>
</dbReference>
<accession>A0A5N6NKI0</accession>
<feature type="compositionally biased region" description="Basic and acidic residues" evidence="5">
    <location>
        <begin position="2141"/>
        <end position="2163"/>
    </location>
</feature>
<dbReference type="PANTHER" id="PTHR10887">
    <property type="entry name" value="DNA2/NAM7 HELICASE FAMILY"/>
    <property type="match status" value="1"/>
</dbReference>
<dbReference type="OrthoDB" id="6513042at2759"/>
<feature type="region of interest" description="Disordered" evidence="5">
    <location>
        <begin position="2209"/>
        <end position="2235"/>
    </location>
</feature>
<feature type="compositionally biased region" description="Basic and acidic residues" evidence="5">
    <location>
        <begin position="2076"/>
        <end position="2090"/>
    </location>
</feature>
<dbReference type="EMBL" id="SZYD01000011">
    <property type="protein sequence ID" value="KAD4889464.1"/>
    <property type="molecule type" value="Genomic_DNA"/>
</dbReference>
<dbReference type="GO" id="GO:0016787">
    <property type="term" value="F:hydrolase activity"/>
    <property type="evidence" value="ECO:0007669"/>
    <property type="project" value="UniProtKB-KW"/>
</dbReference>
<evidence type="ECO:0000256" key="2">
    <source>
        <dbReference type="ARBA" id="ARBA00022801"/>
    </source>
</evidence>
<evidence type="ECO:0000256" key="1">
    <source>
        <dbReference type="ARBA" id="ARBA00022741"/>
    </source>
</evidence>
<keyword evidence="3" id="KW-0347">Helicase</keyword>
<evidence type="ECO:0000256" key="5">
    <source>
        <dbReference type="SAM" id="MobiDB-lite"/>
    </source>
</evidence>
<dbReference type="FunFam" id="3.40.50.300:FF:000326">
    <property type="entry name" value="P-loop containing nucleoside triphosphate hydrolase"/>
    <property type="match status" value="1"/>
</dbReference>
<name>A0A5N6NKI0_9ASTR</name>
<feature type="domain" description="Helicase SEN1 beta-barrel" evidence="8">
    <location>
        <begin position="1275"/>
        <end position="1381"/>
    </location>
</feature>
<dbReference type="Proteomes" id="UP000326396">
    <property type="component" value="Linkage Group LG19"/>
</dbReference>